<gene>
    <name evidence="1" type="ORF">FYJ80_00755</name>
</gene>
<keyword evidence="2" id="KW-1185">Reference proteome</keyword>
<dbReference type="Pfam" id="PF13707">
    <property type="entry name" value="RloB"/>
    <property type="match status" value="1"/>
</dbReference>
<accession>A0A7X2TQV7</accession>
<protein>
    <submittedName>
        <fullName evidence="1">RloB domain-containing protein</fullName>
    </submittedName>
</protein>
<dbReference type="InterPro" id="IPR025591">
    <property type="entry name" value="RloB"/>
</dbReference>
<comment type="caution">
    <text evidence="1">The sequence shown here is derived from an EMBL/GenBank/DDBJ whole genome shotgun (WGS) entry which is preliminary data.</text>
</comment>
<proteinExistence type="predicted"/>
<organism evidence="1 2">
    <name type="scientific">Bullifex porci</name>
    <dbReference type="NCBI Taxonomy" id="2606638"/>
    <lineage>
        <taxon>Bacteria</taxon>
        <taxon>Pseudomonadati</taxon>
        <taxon>Spirochaetota</taxon>
        <taxon>Spirochaetia</taxon>
        <taxon>Spirochaetales</taxon>
        <taxon>Spirochaetaceae</taxon>
        <taxon>Bullifex</taxon>
    </lineage>
</organism>
<evidence type="ECO:0000313" key="2">
    <source>
        <dbReference type="Proteomes" id="UP000460549"/>
    </source>
</evidence>
<dbReference type="RefSeq" id="WP_154424218.1">
    <property type="nucleotide sequence ID" value="NZ_VUNN01000001.1"/>
</dbReference>
<dbReference type="EMBL" id="VUNN01000001">
    <property type="protein sequence ID" value="MSU05318.1"/>
    <property type="molecule type" value="Genomic_DNA"/>
</dbReference>
<reference evidence="1 2" key="1">
    <citation type="submission" date="2019-08" db="EMBL/GenBank/DDBJ databases">
        <title>In-depth cultivation of the pig gut microbiome towards novel bacterial diversity and tailored functional studies.</title>
        <authorList>
            <person name="Wylensek D."/>
            <person name="Hitch T.C.A."/>
            <person name="Clavel T."/>
        </authorList>
    </citation>
    <scope>NUCLEOTIDE SEQUENCE [LARGE SCALE GENOMIC DNA]</scope>
    <source>
        <strain evidence="1 2">NM-380-WT-3C1</strain>
    </source>
</reference>
<evidence type="ECO:0000313" key="1">
    <source>
        <dbReference type="EMBL" id="MSU05318.1"/>
    </source>
</evidence>
<dbReference type="AlphaFoldDB" id="A0A7X2TQV7"/>
<sequence>MATRKRRSTPSMGTLLLVTATEAEAIYFSQMRKDCRYANLTVMHSGAKTLAEHISFTSKAKFKNRFDAAFALFGFDDVNTNVEEVKKAEEDCKSKKIGLCYFNPSFHLWVYLHLAKPNSFIISSDAMANAIASKIEGYEISSEYLMTKGLNLHMQLFPRHAQADINARDYNVIAMRATGLKATTMPELNQKITEICGQADMSHNTKIFK</sequence>
<dbReference type="Proteomes" id="UP000460549">
    <property type="component" value="Unassembled WGS sequence"/>
</dbReference>
<name>A0A7X2TQV7_9SPIO</name>